<keyword evidence="1" id="KW-0472">Membrane</keyword>
<proteinExistence type="predicted"/>
<dbReference type="AlphaFoldDB" id="A0A3L6S1I6"/>
<dbReference type="Proteomes" id="UP000275267">
    <property type="component" value="Unassembled WGS sequence"/>
</dbReference>
<reference evidence="3" key="1">
    <citation type="journal article" date="2019" name="Nat. Commun.">
        <title>The genome of broomcorn millet.</title>
        <authorList>
            <person name="Zou C."/>
            <person name="Miki D."/>
            <person name="Li D."/>
            <person name="Tang Q."/>
            <person name="Xiao L."/>
            <person name="Rajput S."/>
            <person name="Deng P."/>
            <person name="Jia W."/>
            <person name="Huang R."/>
            <person name="Zhang M."/>
            <person name="Sun Y."/>
            <person name="Hu J."/>
            <person name="Fu X."/>
            <person name="Schnable P.S."/>
            <person name="Li F."/>
            <person name="Zhang H."/>
            <person name="Feng B."/>
            <person name="Zhu X."/>
            <person name="Liu R."/>
            <person name="Schnable J.C."/>
            <person name="Zhu J.-K."/>
            <person name="Zhang H."/>
        </authorList>
    </citation>
    <scope>NUCLEOTIDE SEQUENCE [LARGE SCALE GENOMIC DNA]</scope>
</reference>
<organism evidence="2 3">
    <name type="scientific">Panicum miliaceum</name>
    <name type="common">Proso millet</name>
    <name type="synonym">Broomcorn millet</name>
    <dbReference type="NCBI Taxonomy" id="4540"/>
    <lineage>
        <taxon>Eukaryota</taxon>
        <taxon>Viridiplantae</taxon>
        <taxon>Streptophyta</taxon>
        <taxon>Embryophyta</taxon>
        <taxon>Tracheophyta</taxon>
        <taxon>Spermatophyta</taxon>
        <taxon>Magnoliopsida</taxon>
        <taxon>Liliopsida</taxon>
        <taxon>Poales</taxon>
        <taxon>Poaceae</taxon>
        <taxon>PACMAD clade</taxon>
        <taxon>Panicoideae</taxon>
        <taxon>Panicodae</taxon>
        <taxon>Paniceae</taxon>
        <taxon>Panicinae</taxon>
        <taxon>Panicum</taxon>
        <taxon>Panicum sect. Panicum</taxon>
    </lineage>
</organism>
<name>A0A3L6S1I6_PANMI</name>
<keyword evidence="3" id="KW-1185">Reference proteome</keyword>
<evidence type="ECO:0008006" key="4">
    <source>
        <dbReference type="Google" id="ProtNLM"/>
    </source>
</evidence>
<evidence type="ECO:0000313" key="2">
    <source>
        <dbReference type="EMBL" id="RLN12258.1"/>
    </source>
</evidence>
<dbReference type="EMBL" id="PQIB02000006">
    <property type="protein sequence ID" value="RLN12258.1"/>
    <property type="molecule type" value="Genomic_DNA"/>
</dbReference>
<gene>
    <name evidence="2" type="ORF">C2845_PM09G20430</name>
</gene>
<protein>
    <recommendedName>
        <fullName evidence="4">Transmembrane protein</fullName>
    </recommendedName>
</protein>
<keyword evidence="1" id="KW-0812">Transmembrane</keyword>
<keyword evidence="1" id="KW-1133">Transmembrane helix</keyword>
<comment type="caution">
    <text evidence="2">The sequence shown here is derived from an EMBL/GenBank/DDBJ whole genome shotgun (WGS) entry which is preliminary data.</text>
</comment>
<feature type="transmembrane region" description="Helical" evidence="1">
    <location>
        <begin position="62"/>
        <end position="83"/>
    </location>
</feature>
<evidence type="ECO:0000256" key="1">
    <source>
        <dbReference type="SAM" id="Phobius"/>
    </source>
</evidence>
<accession>A0A3L6S1I6</accession>
<sequence length="197" mass="21555">MGSFVLRFFVFEMEMSCSLLRLLAGILYFLLVFFVVFGGGSAVWWWLLEGWSASVSYAGDSATAMLFFAFVICVVGRICRVLLCAGCVHDIHGTVGLATTEKAAGGGRKIICYSFVHRRSFMYQHESMSCWLLDPIFGGFGPLPGSSLLGDVGFLEVLEASDPSLPVDCLPVRSVVTQHVKSDVLLKTAPKNLVLRQ</sequence>
<evidence type="ECO:0000313" key="3">
    <source>
        <dbReference type="Proteomes" id="UP000275267"/>
    </source>
</evidence>
<feature type="transmembrane region" description="Helical" evidence="1">
    <location>
        <begin position="20"/>
        <end position="47"/>
    </location>
</feature>